<proteinExistence type="predicted"/>
<dbReference type="EMBL" id="CP116942">
    <property type="protein sequence ID" value="WCO65934.1"/>
    <property type="molecule type" value="Genomic_DNA"/>
</dbReference>
<organism evidence="2 3">
    <name type="scientific">Iamia majanohamensis</name>
    <dbReference type="NCBI Taxonomy" id="467976"/>
    <lineage>
        <taxon>Bacteria</taxon>
        <taxon>Bacillati</taxon>
        <taxon>Actinomycetota</taxon>
        <taxon>Acidimicrobiia</taxon>
        <taxon>Acidimicrobiales</taxon>
        <taxon>Iamiaceae</taxon>
        <taxon>Iamia</taxon>
    </lineage>
</organism>
<dbReference type="Proteomes" id="UP001216390">
    <property type="component" value="Chromosome"/>
</dbReference>
<sequence>MRAPARLRPRRLLAAVVAVLGVVLAVGCGQPAVLDVDRAEARIATSLADTFDVEVGGVACPEEVRVQAGSTFACTATIGDATLEVDVRQTDDEGALTVEPAQAVLVTARVEADIAEVLADRFDRADVEVTCPGGPQRLEAPDATFTCTAVDGDESKEVEVRVRDAQGALTYTLR</sequence>
<keyword evidence="3" id="KW-1185">Reference proteome</keyword>
<evidence type="ECO:0000313" key="2">
    <source>
        <dbReference type="EMBL" id="WCO65934.1"/>
    </source>
</evidence>
<dbReference type="KEGG" id="ima:PO878_15635"/>
<dbReference type="AlphaFoldDB" id="A0AAF0BV05"/>
<evidence type="ECO:0000259" key="1">
    <source>
        <dbReference type="Pfam" id="PF14230"/>
    </source>
</evidence>
<accession>A0AAF0BV05</accession>
<reference evidence="2" key="1">
    <citation type="submission" date="2023-01" db="EMBL/GenBank/DDBJ databases">
        <title>The diversity of Class Acidimicrobiia in South China Sea sediment environments and the proposal of Iamia marina sp. nov., a novel species of the genus Iamia.</title>
        <authorList>
            <person name="He Y."/>
            <person name="Tian X."/>
        </authorList>
    </citation>
    <scope>NUCLEOTIDE SEQUENCE</scope>
    <source>
        <strain evidence="2">DSM 19957</strain>
    </source>
</reference>
<protein>
    <submittedName>
        <fullName evidence="2">DUF4333 domain-containing protein</fullName>
    </submittedName>
</protein>
<feature type="domain" description="DUF4333" evidence="1">
    <location>
        <begin position="100"/>
        <end position="167"/>
    </location>
</feature>
<name>A0AAF0BV05_9ACTN</name>
<evidence type="ECO:0000313" key="3">
    <source>
        <dbReference type="Proteomes" id="UP001216390"/>
    </source>
</evidence>
<feature type="domain" description="DUF4333" evidence="1">
    <location>
        <begin position="18"/>
        <end position="94"/>
    </location>
</feature>
<dbReference type="Pfam" id="PF14230">
    <property type="entry name" value="DUF4333"/>
    <property type="match status" value="2"/>
</dbReference>
<dbReference type="PROSITE" id="PS51257">
    <property type="entry name" value="PROKAR_LIPOPROTEIN"/>
    <property type="match status" value="1"/>
</dbReference>
<dbReference type="InterPro" id="IPR025637">
    <property type="entry name" value="DUF4333"/>
</dbReference>
<dbReference type="RefSeq" id="WP_272735460.1">
    <property type="nucleotide sequence ID" value="NZ_CP116942.1"/>
</dbReference>
<gene>
    <name evidence="2" type="ORF">PO878_15635</name>
</gene>